<keyword evidence="3" id="KW-0949">S-adenosyl-L-methionine</keyword>
<dbReference type="EMBL" id="CP097289">
    <property type="protein sequence ID" value="UQT60200.1"/>
    <property type="molecule type" value="Genomic_DNA"/>
</dbReference>
<dbReference type="EC" id="2.1.1.-" evidence="4"/>
<organism evidence="4 5">
    <name type="scientific">Streptomyces durmitorensis</name>
    <dbReference type="NCBI Taxonomy" id="319947"/>
    <lineage>
        <taxon>Bacteria</taxon>
        <taxon>Bacillati</taxon>
        <taxon>Actinomycetota</taxon>
        <taxon>Actinomycetes</taxon>
        <taxon>Kitasatosporales</taxon>
        <taxon>Streptomycetaceae</taxon>
        <taxon>Streptomyces</taxon>
    </lineage>
</organism>
<dbReference type="RefSeq" id="WP_249591534.1">
    <property type="nucleotide sequence ID" value="NZ_BAAAQL010000018.1"/>
</dbReference>
<dbReference type="GO" id="GO:0008168">
    <property type="term" value="F:methyltransferase activity"/>
    <property type="evidence" value="ECO:0007669"/>
    <property type="project" value="UniProtKB-KW"/>
</dbReference>
<evidence type="ECO:0000256" key="3">
    <source>
        <dbReference type="ARBA" id="ARBA00022691"/>
    </source>
</evidence>
<sequence length="220" mass="23824">MTRTHTLADPRVEAALSQMFARAAHDADAAALAREKLPEGFAPTTPQEQSDAAAEIYMPISAAGGQLLYNLVRAVRPSTVVEFGTSFGISTLYLAAGVRDNGTGRVITTELSRTKIAAARRTFAETGLDDVITVLEGDARHTLRDLDTPADLVLLDGWKDLCLPVLHLLEPRLEPGTLVIADDVDLDSLRPYLSYVRDPANGYQSVTFPVEDGMEISCRL</sequence>
<dbReference type="Proteomes" id="UP000829992">
    <property type="component" value="Chromosome"/>
</dbReference>
<name>A0ABY4Q3F0_9ACTN</name>
<evidence type="ECO:0000313" key="4">
    <source>
        <dbReference type="EMBL" id="UQT60200.1"/>
    </source>
</evidence>
<keyword evidence="5" id="KW-1185">Reference proteome</keyword>
<dbReference type="PROSITE" id="PS51682">
    <property type="entry name" value="SAM_OMT_I"/>
    <property type="match status" value="1"/>
</dbReference>
<reference evidence="4 5" key="1">
    <citation type="submission" date="2022-05" db="EMBL/GenBank/DDBJ databases">
        <authorList>
            <person name="Zhou X."/>
            <person name="Li K."/>
            <person name="Man Y."/>
        </authorList>
    </citation>
    <scope>NUCLEOTIDE SEQUENCE [LARGE SCALE GENOMIC DNA]</scope>
    <source>
        <strain evidence="4 5">MS405</strain>
    </source>
</reference>
<dbReference type="SUPFAM" id="SSF53335">
    <property type="entry name" value="S-adenosyl-L-methionine-dependent methyltransferases"/>
    <property type="match status" value="1"/>
</dbReference>
<keyword evidence="2 4" id="KW-0808">Transferase</keyword>
<dbReference type="CDD" id="cd02440">
    <property type="entry name" value="AdoMet_MTases"/>
    <property type="match status" value="1"/>
</dbReference>
<dbReference type="Gene3D" id="3.40.50.150">
    <property type="entry name" value="Vaccinia Virus protein VP39"/>
    <property type="match status" value="1"/>
</dbReference>
<evidence type="ECO:0000256" key="2">
    <source>
        <dbReference type="ARBA" id="ARBA00022679"/>
    </source>
</evidence>
<gene>
    <name evidence="4" type="ORF">M4V62_36925</name>
</gene>
<accession>A0ABY4Q3F0</accession>
<dbReference type="GO" id="GO:0032259">
    <property type="term" value="P:methylation"/>
    <property type="evidence" value="ECO:0007669"/>
    <property type="project" value="UniProtKB-KW"/>
</dbReference>
<dbReference type="PANTHER" id="PTHR43167:SF1">
    <property type="entry name" value="PUTATIVE (AFU_ORTHOLOGUE AFUA_6G01830)-RELATED"/>
    <property type="match status" value="1"/>
</dbReference>
<dbReference type="InterPro" id="IPR002935">
    <property type="entry name" value="SAM_O-MeTrfase"/>
</dbReference>
<dbReference type="Pfam" id="PF13578">
    <property type="entry name" value="Methyltransf_24"/>
    <property type="match status" value="1"/>
</dbReference>
<dbReference type="PANTHER" id="PTHR43167">
    <property type="entry name" value="PUTATIVE (AFU_ORTHOLOGUE AFUA_6G01830)-RELATED"/>
    <property type="match status" value="1"/>
</dbReference>
<evidence type="ECO:0000313" key="5">
    <source>
        <dbReference type="Proteomes" id="UP000829992"/>
    </source>
</evidence>
<protein>
    <submittedName>
        <fullName evidence="4">Class I SAM-dependent methyltransferase</fullName>
        <ecNumber evidence="4">2.1.1.-</ecNumber>
    </submittedName>
</protein>
<dbReference type="InterPro" id="IPR029063">
    <property type="entry name" value="SAM-dependent_MTases_sf"/>
</dbReference>
<evidence type="ECO:0000256" key="1">
    <source>
        <dbReference type="ARBA" id="ARBA00022603"/>
    </source>
</evidence>
<proteinExistence type="predicted"/>
<keyword evidence="1 4" id="KW-0489">Methyltransferase</keyword>